<evidence type="ECO:0000313" key="3">
    <source>
        <dbReference type="Proteomes" id="UP000887116"/>
    </source>
</evidence>
<gene>
    <name evidence="2" type="ORF">TNCT_174751</name>
</gene>
<reference evidence="2" key="1">
    <citation type="submission" date="2020-07" db="EMBL/GenBank/DDBJ databases">
        <title>Multicomponent nature underlies the extraordinary mechanical properties of spider dragline silk.</title>
        <authorList>
            <person name="Kono N."/>
            <person name="Nakamura H."/>
            <person name="Mori M."/>
            <person name="Yoshida Y."/>
            <person name="Ohtoshi R."/>
            <person name="Malay A.D."/>
            <person name="Moran D.A.P."/>
            <person name="Tomita M."/>
            <person name="Numata K."/>
            <person name="Arakawa K."/>
        </authorList>
    </citation>
    <scope>NUCLEOTIDE SEQUENCE</scope>
</reference>
<evidence type="ECO:0000256" key="1">
    <source>
        <dbReference type="SAM" id="MobiDB-lite"/>
    </source>
</evidence>
<comment type="caution">
    <text evidence="2">The sequence shown here is derived from an EMBL/GenBank/DDBJ whole genome shotgun (WGS) entry which is preliminary data.</text>
</comment>
<accession>A0A8X6EZT5</accession>
<keyword evidence="3" id="KW-1185">Reference proteome</keyword>
<sequence>MVVVDEQLCFIFIIAISIEGRNHIVVSHLIQSPSKLMGPSVSSEVRVTGDRGKAVKKQGAHETAVTQQSAKHEGRTELHFLPRLIHKRENRFPFPHEHHPRDRNGCTSAHARRKPDI</sequence>
<name>A0A8X6EZT5_TRICU</name>
<feature type="region of interest" description="Disordered" evidence="1">
    <location>
        <begin position="50"/>
        <end position="77"/>
    </location>
</feature>
<dbReference type="EMBL" id="BMAO01030301">
    <property type="protein sequence ID" value="GFQ67075.1"/>
    <property type="molecule type" value="Genomic_DNA"/>
</dbReference>
<dbReference type="AlphaFoldDB" id="A0A8X6EZT5"/>
<proteinExistence type="predicted"/>
<feature type="compositionally biased region" description="Basic and acidic residues" evidence="1">
    <location>
        <begin position="92"/>
        <end position="104"/>
    </location>
</feature>
<dbReference type="Proteomes" id="UP000887116">
    <property type="component" value="Unassembled WGS sequence"/>
</dbReference>
<feature type="region of interest" description="Disordered" evidence="1">
    <location>
        <begin position="92"/>
        <end position="117"/>
    </location>
</feature>
<evidence type="ECO:0000313" key="2">
    <source>
        <dbReference type="EMBL" id="GFQ67075.1"/>
    </source>
</evidence>
<protein>
    <submittedName>
        <fullName evidence="2">Uncharacterized protein</fullName>
    </submittedName>
</protein>
<organism evidence="2 3">
    <name type="scientific">Trichonephila clavata</name>
    <name type="common">Joro spider</name>
    <name type="synonym">Nephila clavata</name>
    <dbReference type="NCBI Taxonomy" id="2740835"/>
    <lineage>
        <taxon>Eukaryota</taxon>
        <taxon>Metazoa</taxon>
        <taxon>Ecdysozoa</taxon>
        <taxon>Arthropoda</taxon>
        <taxon>Chelicerata</taxon>
        <taxon>Arachnida</taxon>
        <taxon>Araneae</taxon>
        <taxon>Araneomorphae</taxon>
        <taxon>Entelegynae</taxon>
        <taxon>Araneoidea</taxon>
        <taxon>Nephilidae</taxon>
        <taxon>Trichonephila</taxon>
    </lineage>
</organism>